<dbReference type="AlphaFoldDB" id="A0A0F9DIK0"/>
<sequence length="58" mass="6616">MKVNDIVIVRTTQGKQSVKVLATYHPDFEGNYILNDVVTVKHLNGEIAKYYLKHLTQA</sequence>
<accession>A0A0F9DIK0</accession>
<organism evidence="1">
    <name type="scientific">marine sediment metagenome</name>
    <dbReference type="NCBI Taxonomy" id="412755"/>
    <lineage>
        <taxon>unclassified sequences</taxon>
        <taxon>metagenomes</taxon>
        <taxon>ecological metagenomes</taxon>
    </lineage>
</organism>
<comment type="caution">
    <text evidence="1">The sequence shown here is derived from an EMBL/GenBank/DDBJ whole genome shotgun (WGS) entry which is preliminary data.</text>
</comment>
<reference evidence="1" key="1">
    <citation type="journal article" date="2015" name="Nature">
        <title>Complex archaea that bridge the gap between prokaryotes and eukaryotes.</title>
        <authorList>
            <person name="Spang A."/>
            <person name="Saw J.H."/>
            <person name="Jorgensen S.L."/>
            <person name="Zaremba-Niedzwiedzka K."/>
            <person name="Martijn J."/>
            <person name="Lind A.E."/>
            <person name="van Eijk R."/>
            <person name="Schleper C."/>
            <person name="Guy L."/>
            <person name="Ettema T.J."/>
        </authorList>
    </citation>
    <scope>NUCLEOTIDE SEQUENCE</scope>
</reference>
<name>A0A0F9DIK0_9ZZZZ</name>
<gene>
    <name evidence="1" type="ORF">LCGC14_2484390</name>
</gene>
<dbReference type="EMBL" id="LAZR01039213">
    <property type="protein sequence ID" value="KKL17556.1"/>
    <property type="molecule type" value="Genomic_DNA"/>
</dbReference>
<proteinExistence type="predicted"/>
<evidence type="ECO:0000313" key="1">
    <source>
        <dbReference type="EMBL" id="KKL17556.1"/>
    </source>
</evidence>
<protein>
    <submittedName>
        <fullName evidence="1">Uncharacterized protein</fullName>
    </submittedName>
</protein>